<sequence length="205" mass="22919">MKIYVLMMAWCVSGLCMPGYAQATDKKINKVVTTLGGQGYKTTEGGFLDLIEGKEYKLKDATSNQGSIDLIYVHGEGTGANFICPSFSGDKIYGKRYRQGVKKKWKTRNRGRLIAVENNKANRKAYREIKKESHLKAFCKEAVQTVKRRDNYDPLLGPGERIGRLQTGDYIAFQSLSRDIYAIGRIVNIEKGIGGSITVHWKIAG</sequence>
<organism evidence="2 3">
    <name type="scientific">Sinomicrobium weinanense</name>
    <dbReference type="NCBI Taxonomy" id="2842200"/>
    <lineage>
        <taxon>Bacteria</taxon>
        <taxon>Pseudomonadati</taxon>
        <taxon>Bacteroidota</taxon>
        <taxon>Flavobacteriia</taxon>
        <taxon>Flavobacteriales</taxon>
        <taxon>Flavobacteriaceae</taxon>
        <taxon>Sinomicrobium</taxon>
    </lineage>
</organism>
<keyword evidence="3" id="KW-1185">Reference proteome</keyword>
<proteinExistence type="predicted"/>
<feature type="signal peptide" evidence="1">
    <location>
        <begin position="1"/>
        <end position="23"/>
    </location>
</feature>
<gene>
    <name evidence="2" type="ORF">IBL28_07165</name>
</gene>
<evidence type="ECO:0000313" key="3">
    <source>
        <dbReference type="Proteomes" id="UP000653730"/>
    </source>
</evidence>
<reference evidence="2 3" key="1">
    <citation type="submission" date="2020-09" db="EMBL/GenBank/DDBJ databases">
        <title>Sinomicrobium weinanense sp. nov., a halophilic bacteria isolated from saline-alkali soil.</title>
        <authorList>
            <person name="Wu P."/>
            <person name="Ren H."/>
            <person name="Mei Y."/>
            <person name="Liang Y."/>
            <person name="Chen Z."/>
        </authorList>
    </citation>
    <scope>NUCLEOTIDE SEQUENCE [LARGE SCALE GENOMIC DNA]</scope>
    <source>
        <strain evidence="2 3">FJxs</strain>
    </source>
</reference>
<keyword evidence="1" id="KW-0732">Signal</keyword>
<evidence type="ECO:0000256" key="1">
    <source>
        <dbReference type="SAM" id="SignalP"/>
    </source>
</evidence>
<name>A0A926JQY5_9FLAO</name>
<feature type="chain" id="PRO_5037894719" evidence="1">
    <location>
        <begin position="24"/>
        <end position="205"/>
    </location>
</feature>
<protein>
    <submittedName>
        <fullName evidence="2">Uncharacterized protein</fullName>
    </submittedName>
</protein>
<comment type="caution">
    <text evidence="2">The sequence shown here is derived from an EMBL/GenBank/DDBJ whole genome shotgun (WGS) entry which is preliminary data.</text>
</comment>
<dbReference type="EMBL" id="JACVDC010000014">
    <property type="protein sequence ID" value="MBC9795739.1"/>
    <property type="molecule type" value="Genomic_DNA"/>
</dbReference>
<evidence type="ECO:0000313" key="2">
    <source>
        <dbReference type="EMBL" id="MBC9795739.1"/>
    </source>
</evidence>
<dbReference type="Proteomes" id="UP000653730">
    <property type="component" value="Unassembled WGS sequence"/>
</dbReference>
<dbReference type="AlphaFoldDB" id="A0A926JQY5"/>
<accession>A0A926JQY5</accession>
<dbReference type="RefSeq" id="WP_187964886.1">
    <property type="nucleotide sequence ID" value="NZ_JACVDC010000014.1"/>
</dbReference>